<evidence type="ECO:0000256" key="6">
    <source>
        <dbReference type="ARBA" id="ARBA00022842"/>
    </source>
</evidence>
<dbReference type="PANTHER" id="PTHR43758:SF2">
    <property type="entry name" value="OXIDIZED PURINE NUCLEOSIDE TRIPHOSPHATE HYDROLASE"/>
    <property type="match status" value="1"/>
</dbReference>
<dbReference type="Pfam" id="PF00293">
    <property type="entry name" value="NUDIX"/>
    <property type="match status" value="1"/>
</dbReference>
<evidence type="ECO:0000256" key="9">
    <source>
        <dbReference type="ARBA" id="ARBA00024486"/>
    </source>
</evidence>
<dbReference type="PROSITE" id="PS51462">
    <property type="entry name" value="NUDIX"/>
    <property type="match status" value="1"/>
</dbReference>
<keyword evidence="6" id="KW-0460">Magnesium</keyword>
<evidence type="ECO:0000256" key="5">
    <source>
        <dbReference type="ARBA" id="ARBA00022801"/>
    </source>
</evidence>
<comment type="catalytic activity">
    <reaction evidence="20">
        <text>N(6)-methyl-dATP + H2O = N(6)-methyl-dAMP + diphosphate + H(+)</text>
        <dbReference type="Rhea" id="RHEA:67604"/>
        <dbReference type="ChEBI" id="CHEBI:15377"/>
        <dbReference type="ChEBI" id="CHEBI:15378"/>
        <dbReference type="ChEBI" id="CHEBI:33019"/>
        <dbReference type="ChEBI" id="CHEBI:169976"/>
        <dbReference type="ChEBI" id="CHEBI:172872"/>
    </reaction>
    <physiologicalReaction direction="left-to-right" evidence="20">
        <dbReference type="Rhea" id="RHEA:67605"/>
    </physiologicalReaction>
</comment>
<evidence type="ECO:0000313" key="23">
    <source>
        <dbReference type="EMBL" id="KKQ48856.1"/>
    </source>
</evidence>
<comment type="catalytic activity">
    <reaction evidence="7">
        <text>8-oxo-dATP + H2O = 8-oxo-dAMP + diphosphate + H(+)</text>
        <dbReference type="Rhea" id="RHEA:65396"/>
        <dbReference type="ChEBI" id="CHEBI:15377"/>
        <dbReference type="ChEBI" id="CHEBI:15378"/>
        <dbReference type="ChEBI" id="CHEBI:33019"/>
        <dbReference type="ChEBI" id="CHEBI:71361"/>
        <dbReference type="ChEBI" id="CHEBI:172871"/>
    </reaction>
    <physiologicalReaction direction="left-to-right" evidence="7">
        <dbReference type="Rhea" id="RHEA:65397"/>
    </physiologicalReaction>
</comment>
<comment type="cofactor">
    <cofactor evidence="1">
        <name>Mg(2+)</name>
        <dbReference type="ChEBI" id="CHEBI:18420"/>
    </cofactor>
</comment>
<dbReference type="InterPro" id="IPR003563">
    <property type="entry name" value="8ODP"/>
</dbReference>
<gene>
    <name evidence="23" type="ORF">US67_C0022G0001</name>
</gene>
<dbReference type="AlphaFoldDB" id="A0A0G0L849"/>
<dbReference type="Gene3D" id="3.90.79.10">
    <property type="entry name" value="Nucleoside Triphosphate Pyrophosphohydrolase"/>
    <property type="match status" value="1"/>
</dbReference>
<organism evidence="23 24">
    <name type="scientific">Candidatus Woesebacteria bacterium GW2011_GWD1_38_10</name>
    <dbReference type="NCBI Taxonomy" id="1618592"/>
    <lineage>
        <taxon>Bacteria</taxon>
        <taxon>Candidatus Woeseibacteriota</taxon>
    </lineage>
</organism>
<evidence type="ECO:0000256" key="4">
    <source>
        <dbReference type="ARBA" id="ARBA00022723"/>
    </source>
</evidence>
<dbReference type="SUPFAM" id="SSF55811">
    <property type="entry name" value="Nudix"/>
    <property type="match status" value="1"/>
</dbReference>
<feature type="domain" description="Nudix hydrolase" evidence="22">
    <location>
        <begin position="3"/>
        <end position="102"/>
    </location>
</feature>
<dbReference type="InterPro" id="IPR015797">
    <property type="entry name" value="NUDIX_hydrolase-like_dom_sf"/>
</dbReference>
<dbReference type="PANTHER" id="PTHR43758">
    <property type="entry name" value="7,8-DIHYDRO-8-OXOGUANINE TRIPHOSPHATASE"/>
    <property type="match status" value="1"/>
</dbReference>
<comment type="catalytic activity">
    <reaction evidence="19">
        <text>O(6)-methyl-dGTP + H2O = O(6)-methyl-dGMP + diphosphate + H(+)</text>
        <dbReference type="Rhea" id="RHEA:67600"/>
        <dbReference type="ChEBI" id="CHEBI:15377"/>
        <dbReference type="ChEBI" id="CHEBI:15378"/>
        <dbReference type="ChEBI" id="CHEBI:33019"/>
        <dbReference type="ChEBI" id="CHEBI:169974"/>
        <dbReference type="ChEBI" id="CHEBI:169975"/>
    </reaction>
    <physiologicalReaction direction="left-to-right" evidence="19">
        <dbReference type="Rhea" id="RHEA:67601"/>
    </physiologicalReaction>
</comment>
<evidence type="ECO:0000256" key="10">
    <source>
        <dbReference type="ARBA" id="ARBA00024596"/>
    </source>
</evidence>
<evidence type="ECO:0000256" key="3">
    <source>
        <dbReference type="ARBA" id="ARBA00011245"/>
    </source>
</evidence>
<evidence type="ECO:0000256" key="8">
    <source>
        <dbReference type="ARBA" id="ARBA00024459"/>
    </source>
</evidence>
<evidence type="ECO:0000256" key="11">
    <source>
        <dbReference type="ARBA" id="ARBA00026103"/>
    </source>
</evidence>
<dbReference type="InterPro" id="IPR000086">
    <property type="entry name" value="NUDIX_hydrolase_dom"/>
</dbReference>
<comment type="catalytic activity">
    <reaction evidence="18">
        <text>N(6)-methyl-ATP + H2O = N(6)-methyl-AMP + diphosphate + H(+)</text>
        <dbReference type="Rhea" id="RHEA:67608"/>
        <dbReference type="ChEBI" id="CHEBI:15377"/>
        <dbReference type="ChEBI" id="CHEBI:15378"/>
        <dbReference type="ChEBI" id="CHEBI:33019"/>
        <dbReference type="ChEBI" id="CHEBI:144842"/>
        <dbReference type="ChEBI" id="CHEBI:172873"/>
    </reaction>
    <physiologicalReaction direction="left-to-right" evidence="18">
        <dbReference type="Rhea" id="RHEA:67609"/>
    </physiologicalReaction>
</comment>
<evidence type="ECO:0000256" key="15">
    <source>
        <dbReference type="ARBA" id="ARBA00030682"/>
    </source>
</evidence>
<keyword evidence="4" id="KW-0479">Metal-binding</keyword>
<evidence type="ECO:0000256" key="2">
    <source>
        <dbReference type="ARBA" id="ARBA00005582"/>
    </source>
</evidence>
<dbReference type="GO" id="GO:0042262">
    <property type="term" value="P:DNA protection"/>
    <property type="evidence" value="ECO:0007669"/>
    <property type="project" value="InterPro"/>
</dbReference>
<evidence type="ECO:0000256" key="13">
    <source>
        <dbReference type="ARBA" id="ARBA00029673"/>
    </source>
</evidence>
<evidence type="ECO:0000313" key="24">
    <source>
        <dbReference type="Proteomes" id="UP000034366"/>
    </source>
</evidence>
<comment type="similarity">
    <text evidence="2">Belongs to the Nudix hydrolase family.</text>
</comment>
<keyword evidence="5" id="KW-0378">Hydrolase</keyword>
<evidence type="ECO:0000256" key="19">
    <source>
        <dbReference type="ARBA" id="ARBA00048894"/>
    </source>
</evidence>
<comment type="caution">
    <text evidence="23">The sequence shown here is derived from an EMBL/GenBank/DDBJ whole genome shotgun (WGS) entry which is preliminary data.</text>
</comment>
<dbReference type="EC" id="3.6.1.56" evidence="11"/>
<comment type="subunit">
    <text evidence="3">Monomer.</text>
</comment>
<sequence>MVKEKIFTNCFLVRTDSEDIPTGVCLAMKKRGFGKGMWNGAGGKPEVGESIEMAARREVEEEFDVSITDMDKKAEIEFILLREDKKVTMYAFLVNNWEGEPV</sequence>
<comment type="catalytic activity">
    <reaction evidence="10">
        <text>2-oxo-ATP + H2O = 2-oxo-AMP + diphosphate + H(+)</text>
        <dbReference type="Rhea" id="RHEA:67392"/>
        <dbReference type="ChEBI" id="CHEBI:15377"/>
        <dbReference type="ChEBI" id="CHEBI:15378"/>
        <dbReference type="ChEBI" id="CHEBI:33019"/>
        <dbReference type="ChEBI" id="CHEBI:71395"/>
        <dbReference type="ChEBI" id="CHEBI:172878"/>
    </reaction>
    <physiologicalReaction direction="left-to-right" evidence="10">
        <dbReference type="Rhea" id="RHEA:67393"/>
    </physiologicalReaction>
</comment>
<reference evidence="23 24" key="1">
    <citation type="journal article" date="2015" name="Nature">
        <title>rRNA introns, odd ribosomes, and small enigmatic genomes across a large radiation of phyla.</title>
        <authorList>
            <person name="Brown C.T."/>
            <person name="Hug L.A."/>
            <person name="Thomas B.C."/>
            <person name="Sharon I."/>
            <person name="Castelle C.J."/>
            <person name="Singh A."/>
            <person name="Wilkins M.J."/>
            <person name="Williams K.H."/>
            <person name="Banfield J.F."/>
        </authorList>
    </citation>
    <scope>NUCLEOTIDE SEQUENCE [LARGE SCALE GENOMIC DNA]</scope>
</reference>
<proteinExistence type="inferred from homology"/>
<evidence type="ECO:0000256" key="20">
    <source>
        <dbReference type="ARBA" id="ARBA00049032"/>
    </source>
</evidence>
<protein>
    <recommendedName>
        <fullName evidence="12">Oxidized purine nucleoside triphosphate hydrolase</fullName>
        <ecNumber evidence="11">3.6.1.56</ecNumber>
    </recommendedName>
    <alternativeName>
        <fullName evidence="16">2-hydroxy-dATP diphosphatase</fullName>
    </alternativeName>
    <alternativeName>
        <fullName evidence="15">7,8-dihydro-8-oxoguanine triphosphatase</fullName>
    </alternativeName>
    <alternativeName>
        <fullName evidence="14">8-oxo-dGTPase</fullName>
    </alternativeName>
    <alternativeName>
        <fullName evidence="17">Methylated purine nucleoside triphosphate hydrolase</fullName>
    </alternativeName>
    <alternativeName>
        <fullName evidence="13">Nucleoside diphosphate-linked moiety X motif 1</fullName>
    </alternativeName>
</protein>
<evidence type="ECO:0000256" key="14">
    <source>
        <dbReference type="ARBA" id="ARBA00030634"/>
    </source>
</evidence>
<name>A0A0G0L849_9BACT</name>
<evidence type="ECO:0000256" key="17">
    <source>
        <dbReference type="ARBA" id="ARBA00032071"/>
    </source>
</evidence>
<dbReference type="PRINTS" id="PR01403">
    <property type="entry name" value="8OXTPHPHTASE"/>
</dbReference>
<dbReference type="GO" id="GO:0008413">
    <property type="term" value="F:8-oxo-7,8-dihydroguanosine triphosphate pyrophosphatase activity"/>
    <property type="evidence" value="ECO:0007669"/>
    <property type="project" value="InterPro"/>
</dbReference>
<dbReference type="InterPro" id="IPR020084">
    <property type="entry name" value="NUDIX_hydrolase_CS"/>
</dbReference>
<dbReference type="GO" id="GO:0046872">
    <property type="term" value="F:metal ion binding"/>
    <property type="evidence" value="ECO:0007669"/>
    <property type="project" value="UniProtKB-KW"/>
</dbReference>
<comment type="catalytic activity">
    <reaction evidence="9">
        <text>8-oxo-dGTP + H2O = 8-oxo-dGMP + diphosphate + H(+)</text>
        <dbReference type="Rhea" id="RHEA:31575"/>
        <dbReference type="ChEBI" id="CHEBI:15377"/>
        <dbReference type="ChEBI" id="CHEBI:15378"/>
        <dbReference type="ChEBI" id="CHEBI:33019"/>
        <dbReference type="ChEBI" id="CHEBI:63224"/>
        <dbReference type="ChEBI" id="CHEBI:77896"/>
    </reaction>
    <physiologicalReaction direction="left-to-right" evidence="9">
        <dbReference type="Rhea" id="RHEA:31576"/>
    </physiologicalReaction>
</comment>
<evidence type="ECO:0000259" key="22">
    <source>
        <dbReference type="PROSITE" id="PS51462"/>
    </source>
</evidence>
<evidence type="ECO:0000256" key="21">
    <source>
        <dbReference type="ARBA" id="ARBA00053094"/>
    </source>
</evidence>
<comment type="catalytic activity">
    <reaction evidence="8">
        <text>2-oxo-dATP + H2O = 2-oxo-dAMP + diphosphate + H(+)</text>
        <dbReference type="Rhea" id="RHEA:31583"/>
        <dbReference type="ChEBI" id="CHEBI:15377"/>
        <dbReference type="ChEBI" id="CHEBI:15378"/>
        <dbReference type="ChEBI" id="CHEBI:33019"/>
        <dbReference type="ChEBI" id="CHEBI:63212"/>
        <dbReference type="ChEBI" id="CHEBI:77897"/>
        <dbReference type="EC" id="3.6.1.56"/>
    </reaction>
    <physiologicalReaction direction="left-to-right" evidence="8">
        <dbReference type="Rhea" id="RHEA:31584"/>
    </physiologicalReaction>
</comment>
<dbReference type="EMBL" id="LBTW01000022">
    <property type="protein sequence ID" value="KKQ48856.1"/>
    <property type="molecule type" value="Genomic_DNA"/>
</dbReference>
<dbReference type="GO" id="GO:0005737">
    <property type="term" value="C:cytoplasm"/>
    <property type="evidence" value="ECO:0007669"/>
    <property type="project" value="TreeGrafter"/>
</dbReference>
<dbReference type="Proteomes" id="UP000034366">
    <property type="component" value="Unassembled WGS sequence"/>
</dbReference>
<evidence type="ECO:0000256" key="16">
    <source>
        <dbReference type="ARBA" id="ARBA00031927"/>
    </source>
</evidence>
<evidence type="ECO:0000256" key="7">
    <source>
        <dbReference type="ARBA" id="ARBA00024448"/>
    </source>
</evidence>
<dbReference type="GO" id="GO:0008828">
    <property type="term" value="F:dATP diphosphatase activity"/>
    <property type="evidence" value="ECO:0007669"/>
    <property type="project" value="UniProtKB-EC"/>
</dbReference>
<accession>A0A0G0L849</accession>
<evidence type="ECO:0000256" key="18">
    <source>
        <dbReference type="ARBA" id="ARBA00048002"/>
    </source>
</evidence>
<evidence type="ECO:0000256" key="12">
    <source>
        <dbReference type="ARBA" id="ARBA00026218"/>
    </source>
</evidence>
<evidence type="ECO:0000256" key="1">
    <source>
        <dbReference type="ARBA" id="ARBA00001946"/>
    </source>
</evidence>
<dbReference type="PROSITE" id="PS00893">
    <property type="entry name" value="NUDIX_BOX"/>
    <property type="match status" value="1"/>
</dbReference>
<comment type="function">
    <text evidence="21">Oxidized purine nucleoside triphosphate hydrolase which is a prominent sanitizer of the oxidized nucleotide pool. Catalyzes the hydrolysis of 2-oxo-dATP (2-hydroxy-dATP) into 2-oxo-dAMP. Also has a significant hydrolase activity toward 2-oxo-ATP, 8-oxo-dGTP and 8-oxo-dATP. Through the hydrolysis of oxidized purine nucleoside triphosphates, prevents their incorporation into DNA and the subsequent transversions A:T to C:G and G:C to T:A. Also catalyzes the hydrolysis of methylated purine nucleoside triphosphate preventing their integration into DNA. Through this antimutagenic activity protects cells from oxidative stress.</text>
</comment>
<feature type="non-terminal residue" evidence="23">
    <location>
        <position position="102"/>
    </location>
</feature>